<organism evidence="1 2">
    <name type="scientific">Candidatus Nitrospira neomarina</name>
    <dbReference type="NCBI Taxonomy" id="3020899"/>
    <lineage>
        <taxon>Bacteria</taxon>
        <taxon>Pseudomonadati</taxon>
        <taxon>Nitrospirota</taxon>
        <taxon>Nitrospiria</taxon>
        <taxon>Nitrospirales</taxon>
        <taxon>Nitrospiraceae</taxon>
        <taxon>Nitrospira</taxon>
    </lineage>
</organism>
<sequence length="157" mass="18061">MMTIPRIYADTSVFGGFYDEEFRDTSGRFFDQIREGRFSLVTSALVQEEIRPAPPDVQRLFSDMLRFMEVAEITQSALDLRDAYLEAGIVSAKWAEDALHVAVATVARSTMIVSWNFKHIVHYDKISLYNAVNILKRHETISIFSPLEVIVYEDENF</sequence>
<protein>
    <submittedName>
        <fullName evidence="1">Type II toxin-antitoxin system VapC family toxin</fullName>
    </submittedName>
</protein>
<dbReference type="EMBL" id="CP116968">
    <property type="protein sequence ID" value="WNM63558.1"/>
    <property type="molecule type" value="Genomic_DNA"/>
</dbReference>
<dbReference type="SUPFAM" id="SSF88723">
    <property type="entry name" value="PIN domain-like"/>
    <property type="match status" value="1"/>
</dbReference>
<dbReference type="InterPro" id="IPR029060">
    <property type="entry name" value="PIN-like_dom_sf"/>
</dbReference>
<evidence type="ECO:0000313" key="1">
    <source>
        <dbReference type="EMBL" id="WNM63558.1"/>
    </source>
</evidence>
<dbReference type="KEGG" id="nneo:PQG83_07340"/>
<reference evidence="1 2" key="1">
    <citation type="submission" date="2023-01" db="EMBL/GenBank/DDBJ databases">
        <title>Cultivation and genomic characterization of new, ubiquitous marine nitrite-oxidizing bacteria from the Nitrospirales.</title>
        <authorList>
            <person name="Mueller A.J."/>
            <person name="Daebeler A."/>
            <person name="Herbold C.W."/>
            <person name="Kirkegaard R.H."/>
            <person name="Daims H."/>
        </authorList>
    </citation>
    <scope>NUCLEOTIDE SEQUENCE [LARGE SCALE GENOMIC DNA]</scope>
    <source>
        <strain evidence="1 2">DK</strain>
    </source>
</reference>
<evidence type="ECO:0000313" key="2">
    <source>
        <dbReference type="Proteomes" id="UP001302494"/>
    </source>
</evidence>
<dbReference type="RefSeq" id="WP_312748247.1">
    <property type="nucleotide sequence ID" value="NZ_CP116968.1"/>
</dbReference>
<dbReference type="Proteomes" id="UP001302494">
    <property type="component" value="Chromosome"/>
</dbReference>
<gene>
    <name evidence="1" type="ORF">PQG83_07340</name>
</gene>
<proteinExistence type="predicted"/>
<dbReference type="AlphaFoldDB" id="A0AA96GQM8"/>
<accession>A0AA96GQM8</accession>
<name>A0AA96GQM8_9BACT</name>
<dbReference type="CDD" id="cd18687">
    <property type="entry name" value="PIN_VapC-like"/>
    <property type="match status" value="1"/>
</dbReference>
<keyword evidence="2" id="KW-1185">Reference proteome</keyword>